<evidence type="ECO:0000313" key="1">
    <source>
        <dbReference type="EMBL" id="MDG0810078.1"/>
    </source>
</evidence>
<dbReference type="Proteomes" id="UP001153404">
    <property type="component" value="Unassembled WGS sequence"/>
</dbReference>
<gene>
    <name evidence="1" type="ORF">OMP40_12510</name>
</gene>
<reference evidence="1" key="1">
    <citation type="submission" date="2022-10" db="EMBL/GenBank/DDBJ databases">
        <title>Comparative genomic analysis of Cohnella hashimotonis sp. nov., isolated from the International Space Station.</title>
        <authorList>
            <person name="Simpson A."/>
            <person name="Venkateswaran K."/>
        </authorList>
    </citation>
    <scope>NUCLEOTIDE SEQUENCE</scope>
    <source>
        <strain evidence="1">DSM 28161</strain>
    </source>
</reference>
<proteinExistence type="predicted"/>
<sequence length="176" mass="20351">MKLIIPEKLTSMLLSSGNEIETRLLEDLVSFHEERYIKKHKPLPERPSRLLGQNGLHYLQMCLFRSRSLVDGFFVSVESDNPILSALTTRAHFEVTGGIAYFLKKLKNFYNGVITYEQIDESLGRLNLGIKTKSNLEGVEIERIPDPVNVMSFIQAADHEFKKNKQQRYYVFSRIL</sequence>
<accession>A0A9X4KSU5</accession>
<dbReference type="AlphaFoldDB" id="A0A9X4KSU5"/>
<protein>
    <submittedName>
        <fullName evidence="1">Uncharacterized protein</fullName>
    </submittedName>
</protein>
<organism evidence="1 2">
    <name type="scientific">Cohnella rhizosphaerae</name>
    <dbReference type="NCBI Taxonomy" id="1457232"/>
    <lineage>
        <taxon>Bacteria</taxon>
        <taxon>Bacillati</taxon>
        <taxon>Bacillota</taxon>
        <taxon>Bacilli</taxon>
        <taxon>Bacillales</taxon>
        <taxon>Paenibacillaceae</taxon>
        <taxon>Cohnella</taxon>
    </lineage>
</organism>
<evidence type="ECO:0000313" key="2">
    <source>
        <dbReference type="Proteomes" id="UP001153404"/>
    </source>
</evidence>
<dbReference type="EMBL" id="JAPDIA010000003">
    <property type="protein sequence ID" value="MDG0810078.1"/>
    <property type="molecule type" value="Genomic_DNA"/>
</dbReference>
<comment type="caution">
    <text evidence="1">The sequence shown here is derived from an EMBL/GenBank/DDBJ whole genome shotgun (WGS) entry which is preliminary data.</text>
</comment>
<keyword evidence="2" id="KW-1185">Reference proteome</keyword>
<dbReference type="RefSeq" id="WP_277531722.1">
    <property type="nucleotide sequence ID" value="NZ_JAPDIA010000003.1"/>
</dbReference>
<name>A0A9X4KSU5_9BACL</name>